<dbReference type="AlphaFoldDB" id="A0A5B0HCZ7"/>
<accession>A0A5B0HCZ7</accession>
<evidence type="ECO:0000313" key="1">
    <source>
        <dbReference type="EMBL" id="KAA1012992.1"/>
    </source>
</evidence>
<proteinExistence type="predicted"/>
<name>A0A5B0HCZ7_9BURK</name>
<gene>
    <name evidence="1" type="ORF">FVF58_09375</name>
</gene>
<evidence type="ECO:0000313" key="2">
    <source>
        <dbReference type="Proteomes" id="UP000325273"/>
    </source>
</evidence>
<comment type="caution">
    <text evidence="1">The sequence shown here is derived from an EMBL/GenBank/DDBJ whole genome shotgun (WGS) entry which is preliminary data.</text>
</comment>
<dbReference type="RefSeq" id="WP_149669622.1">
    <property type="nucleotide sequence ID" value="NZ_VTUZ01000005.1"/>
</dbReference>
<protein>
    <submittedName>
        <fullName evidence="1">Uncharacterized protein</fullName>
    </submittedName>
</protein>
<dbReference type="Proteomes" id="UP000325273">
    <property type="component" value="Unassembled WGS sequence"/>
</dbReference>
<reference evidence="1 2" key="1">
    <citation type="submission" date="2019-08" db="EMBL/GenBank/DDBJ databases">
        <title>Paraburkholderia sp. DCY113.</title>
        <authorList>
            <person name="Kang J."/>
        </authorList>
    </citation>
    <scope>NUCLEOTIDE SEQUENCE [LARGE SCALE GENOMIC DNA]</scope>
    <source>
        <strain evidence="1 2">DCY113</strain>
    </source>
</reference>
<sequence>MKDNNQAEMPWFQVLPKISFVSDDIVRTWTCKRDAVAWCWAHRPKRGMNEPDDQSMCARFVGMHAPHMSRCLNQRTKAPMDMQSQYVKLFEQYTGWRGISQFEMRDRGLTIMEEVIAQRAA</sequence>
<keyword evidence="2" id="KW-1185">Reference proteome</keyword>
<dbReference type="EMBL" id="VTUZ01000005">
    <property type="protein sequence ID" value="KAA1012992.1"/>
    <property type="molecule type" value="Genomic_DNA"/>
</dbReference>
<organism evidence="1 2">
    <name type="scientific">Paraburkholderia panacisoli</name>
    <dbReference type="NCBI Taxonomy" id="2603818"/>
    <lineage>
        <taxon>Bacteria</taxon>
        <taxon>Pseudomonadati</taxon>
        <taxon>Pseudomonadota</taxon>
        <taxon>Betaproteobacteria</taxon>
        <taxon>Burkholderiales</taxon>
        <taxon>Burkholderiaceae</taxon>
        <taxon>Paraburkholderia</taxon>
    </lineage>
</organism>